<evidence type="ECO:0008006" key="3">
    <source>
        <dbReference type="Google" id="ProtNLM"/>
    </source>
</evidence>
<dbReference type="InterPro" id="IPR040338">
    <property type="entry name" value="At1g67623-like"/>
</dbReference>
<dbReference type="PANTHER" id="PTHR33784:SF10">
    <property type="entry name" value="F-BOX PROTEIN"/>
    <property type="match status" value="1"/>
</dbReference>
<evidence type="ECO:0000313" key="2">
    <source>
        <dbReference type="Proteomes" id="UP000275267"/>
    </source>
</evidence>
<name>A0A3L6SVS4_PANMI</name>
<sequence length="248" mass="27927">MVARRRPLSLTDVPPDVAVKITGHLAATSVRPMDQLRVLRVTCRFMRRVCSNPEVGRRISVERLSDDDMYWYDPIGYLTLLRRLAQVCNPEACFIVGMHDVFRGPLITPLPILNENLERAAAGGHKVAAYVAAILLYLANGGATIDDTAKQYMRQTVAVEESVLVALAGGGCTILMFRDYFISRQVTANVIWRGRWRRPLKRVSPAPIRADPPCAVENCGADPQWERSYTLFLQRGLLDSWPNECSWR</sequence>
<proteinExistence type="predicted"/>
<protein>
    <recommendedName>
        <fullName evidence="3">F-box domain-containing protein</fullName>
    </recommendedName>
</protein>
<evidence type="ECO:0000313" key="1">
    <source>
        <dbReference type="EMBL" id="RLN28483.1"/>
    </source>
</evidence>
<reference evidence="2" key="1">
    <citation type="journal article" date="2019" name="Nat. Commun.">
        <title>The genome of broomcorn millet.</title>
        <authorList>
            <person name="Zou C."/>
            <person name="Miki D."/>
            <person name="Li D."/>
            <person name="Tang Q."/>
            <person name="Xiao L."/>
            <person name="Rajput S."/>
            <person name="Deng P."/>
            <person name="Jia W."/>
            <person name="Huang R."/>
            <person name="Zhang M."/>
            <person name="Sun Y."/>
            <person name="Hu J."/>
            <person name="Fu X."/>
            <person name="Schnable P.S."/>
            <person name="Li F."/>
            <person name="Zhang H."/>
            <person name="Feng B."/>
            <person name="Zhu X."/>
            <person name="Liu R."/>
            <person name="Schnable J.C."/>
            <person name="Zhu J.-K."/>
            <person name="Zhang H."/>
        </authorList>
    </citation>
    <scope>NUCLEOTIDE SEQUENCE [LARGE SCALE GENOMIC DNA]</scope>
</reference>
<gene>
    <name evidence="1" type="ORF">C2845_PM05G19610</name>
</gene>
<dbReference type="Proteomes" id="UP000275267">
    <property type="component" value="Unassembled WGS sequence"/>
</dbReference>
<keyword evidence="2" id="KW-1185">Reference proteome</keyword>
<dbReference type="PANTHER" id="PTHR33784">
    <property type="entry name" value="OS05G0482100 PROTEIN"/>
    <property type="match status" value="1"/>
</dbReference>
<comment type="caution">
    <text evidence="1">The sequence shown here is derived from an EMBL/GenBank/DDBJ whole genome shotgun (WGS) entry which is preliminary data.</text>
</comment>
<organism evidence="1 2">
    <name type="scientific">Panicum miliaceum</name>
    <name type="common">Proso millet</name>
    <name type="synonym">Broomcorn millet</name>
    <dbReference type="NCBI Taxonomy" id="4540"/>
    <lineage>
        <taxon>Eukaryota</taxon>
        <taxon>Viridiplantae</taxon>
        <taxon>Streptophyta</taxon>
        <taxon>Embryophyta</taxon>
        <taxon>Tracheophyta</taxon>
        <taxon>Spermatophyta</taxon>
        <taxon>Magnoliopsida</taxon>
        <taxon>Liliopsida</taxon>
        <taxon>Poales</taxon>
        <taxon>Poaceae</taxon>
        <taxon>PACMAD clade</taxon>
        <taxon>Panicoideae</taxon>
        <taxon>Panicodae</taxon>
        <taxon>Paniceae</taxon>
        <taxon>Panicinae</taxon>
        <taxon>Panicum</taxon>
        <taxon>Panicum sect. Panicum</taxon>
    </lineage>
</organism>
<dbReference type="STRING" id="4540.A0A3L6SVS4"/>
<dbReference type="EMBL" id="PQIB02000003">
    <property type="protein sequence ID" value="RLN28483.1"/>
    <property type="molecule type" value="Genomic_DNA"/>
</dbReference>
<dbReference type="AlphaFoldDB" id="A0A3L6SVS4"/>
<accession>A0A3L6SVS4</accession>